<keyword evidence="3" id="KW-0999">Mitochondrion inner membrane</keyword>
<dbReference type="PANTHER" id="PTHR23075">
    <property type="entry name" value="PUTATIVE ATP-ASE"/>
    <property type="match status" value="1"/>
</dbReference>
<feature type="domain" description="ATPase family AAA" evidence="10">
    <location>
        <begin position="30"/>
        <end position="243"/>
    </location>
</feature>
<dbReference type="Proteomes" id="UP000271974">
    <property type="component" value="Unassembled WGS sequence"/>
</dbReference>
<reference evidence="11 12" key="1">
    <citation type="submission" date="2019-01" db="EMBL/GenBank/DDBJ databases">
        <title>A draft genome assembly of the solar-powered sea slug Elysia chlorotica.</title>
        <authorList>
            <person name="Cai H."/>
            <person name="Li Q."/>
            <person name="Fang X."/>
            <person name="Li J."/>
            <person name="Curtis N.E."/>
            <person name="Altenburger A."/>
            <person name="Shibata T."/>
            <person name="Feng M."/>
            <person name="Maeda T."/>
            <person name="Schwartz J.A."/>
            <person name="Shigenobu S."/>
            <person name="Lundholm N."/>
            <person name="Nishiyama T."/>
            <person name="Yang H."/>
            <person name="Hasebe M."/>
            <person name="Li S."/>
            <person name="Pierce S.K."/>
            <person name="Wang J."/>
        </authorList>
    </citation>
    <scope>NUCLEOTIDE SEQUENCE [LARGE SCALE GENOMIC DNA]</scope>
    <source>
        <strain evidence="11">EC2010</strain>
        <tissue evidence="11">Whole organism of an adult</tissue>
    </source>
</reference>
<proteinExistence type="predicted"/>
<organism evidence="11 12">
    <name type="scientific">Elysia chlorotica</name>
    <name type="common">Eastern emerald elysia</name>
    <name type="synonym">Sea slug</name>
    <dbReference type="NCBI Taxonomy" id="188477"/>
    <lineage>
        <taxon>Eukaryota</taxon>
        <taxon>Metazoa</taxon>
        <taxon>Spiralia</taxon>
        <taxon>Lophotrochozoa</taxon>
        <taxon>Mollusca</taxon>
        <taxon>Gastropoda</taxon>
        <taxon>Heterobranchia</taxon>
        <taxon>Euthyneura</taxon>
        <taxon>Panpulmonata</taxon>
        <taxon>Sacoglossa</taxon>
        <taxon>Placobranchoidea</taxon>
        <taxon>Plakobranchidae</taxon>
        <taxon>Elysia</taxon>
    </lineage>
</organism>
<evidence type="ECO:0000256" key="8">
    <source>
        <dbReference type="SAM" id="Coils"/>
    </source>
</evidence>
<name>A0A433SXB1_ELYCH</name>
<dbReference type="GO" id="GO:0008270">
    <property type="term" value="F:zinc ion binding"/>
    <property type="evidence" value="ECO:0007669"/>
    <property type="project" value="TreeGrafter"/>
</dbReference>
<comment type="caution">
    <text evidence="11">The sequence shown here is derived from an EMBL/GenBank/DDBJ whole genome shotgun (WGS) entry which is preliminary data.</text>
</comment>
<evidence type="ECO:0000256" key="7">
    <source>
        <dbReference type="ARBA" id="ARBA00023136"/>
    </source>
</evidence>
<evidence type="ECO:0000256" key="4">
    <source>
        <dbReference type="ARBA" id="ARBA00022840"/>
    </source>
</evidence>
<evidence type="ECO:0000313" key="11">
    <source>
        <dbReference type="EMBL" id="RUS73956.1"/>
    </source>
</evidence>
<keyword evidence="5 8" id="KW-0175">Coiled coil</keyword>
<dbReference type="GO" id="GO:0031966">
    <property type="term" value="C:mitochondrial membrane"/>
    <property type="evidence" value="ECO:0007669"/>
    <property type="project" value="UniProtKB-SubCell"/>
</dbReference>
<keyword evidence="4" id="KW-0067">ATP-binding</keyword>
<evidence type="ECO:0000256" key="1">
    <source>
        <dbReference type="ARBA" id="ARBA00004325"/>
    </source>
</evidence>
<protein>
    <recommendedName>
        <fullName evidence="10">ATPase family AAA domain-containing protein</fullName>
    </recommendedName>
</protein>
<feature type="region of interest" description="Disordered" evidence="9">
    <location>
        <begin position="1"/>
        <end position="40"/>
    </location>
</feature>
<evidence type="ECO:0000313" key="12">
    <source>
        <dbReference type="Proteomes" id="UP000271974"/>
    </source>
</evidence>
<evidence type="ECO:0000256" key="3">
    <source>
        <dbReference type="ARBA" id="ARBA00022792"/>
    </source>
</evidence>
<feature type="coiled-coil region" evidence="8">
    <location>
        <begin position="80"/>
        <end position="107"/>
    </location>
</feature>
<evidence type="ECO:0000256" key="2">
    <source>
        <dbReference type="ARBA" id="ARBA00022741"/>
    </source>
</evidence>
<dbReference type="EMBL" id="RQTK01000882">
    <property type="protein sequence ID" value="RUS73956.1"/>
    <property type="molecule type" value="Genomic_DNA"/>
</dbReference>
<dbReference type="AlphaFoldDB" id="A0A433SXB1"/>
<feature type="compositionally biased region" description="Basic and acidic residues" evidence="9">
    <location>
        <begin position="28"/>
        <end position="40"/>
    </location>
</feature>
<evidence type="ECO:0000256" key="9">
    <source>
        <dbReference type="SAM" id="MobiDB-lite"/>
    </source>
</evidence>
<feature type="compositionally biased region" description="Basic and acidic residues" evidence="9">
    <location>
        <begin position="145"/>
        <end position="163"/>
    </location>
</feature>
<dbReference type="GO" id="GO:0005524">
    <property type="term" value="F:ATP binding"/>
    <property type="evidence" value="ECO:0007669"/>
    <property type="project" value="UniProtKB-KW"/>
</dbReference>
<feature type="region of interest" description="Disordered" evidence="9">
    <location>
        <begin position="143"/>
        <end position="163"/>
    </location>
</feature>
<dbReference type="Pfam" id="PF12037">
    <property type="entry name" value="ATAD3_N"/>
    <property type="match status" value="1"/>
</dbReference>
<keyword evidence="2" id="KW-0547">Nucleotide-binding</keyword>
<dbReference type="InterPro" id="IPR021911">
    <property type="entry name" value="ATAD3_N"/>
</dbReference>
<dbReference type="OrthoDB" id="199596at2759"/>
<evidence type="ECO:0000256" key="5">
    <source>
        <dbReference type="ARBA" id="ARBA00023054"/>
    </source>
</evidence>
<dbReference type="PANTHER" id="PTHR23075:SF0">
    <property type="entry name" value="ATPASE FAMILY AAA DOMAIN-CONTAINING PROTEIN 3"/>
    <property type="match status" value="1"/>
</dbReference>
<dbReference type="GO" id="GO:0007005">
    <property type="term" value="P:mitochondrion organization"/>
    <property type="evidence" value="ECO:0007669"/>
    <property type="project" value="TreeGrafter"/>
</dbReference>
<evidence type="ECO:0000259" key="10">
    <source>
        <dbReference type="Pfam" id="PF12037"/>
    </source>
</evidence>
<keyword evidence="7" id="KW-0472">Membrane</keyword>
<comment type="subcellular location">
    <subcellularLocation>
        <location evidence="1">Mitochondrion membrane</location>
    </subcellularLocation>
</comment>
<evidence type="ECO:0000256" key="6">
    <source>
        <dbReference type="ARBA" id="ARBA00023128"/>
    </source>
</evidence>
<gene>
    <name evidence="11" type="ORF">EGW08_018294</name>
</gene>
<accession>A0A433SXB1</accession>
<feature type="non-terminal residue" evidence="11">
    <location>
        <position position="244"/>
    </location>
</feature>
<keyword evidence="12" id="KW-1185">Reference proteome</keyword>
<dbReference type="STRING" id="188477.A0A433SXB1"/>
<keyword evidence="6" id="KW-0496">Mitochondrion</keyword>
<sequence>MSWIFGGGNKPPETTGGFPQIPVPPPGGDKDGDDKKKSKMEYSFDSTALEKAAKAAKDLESSKHAKDALLLIQEQERTKAIEHQKQIKEYEAHLEQLKLEQVKVAGEERRKTMAEETKQHQYKAQYDDSLARKRYEDQLAQQARMNEENLRRQEESVKKQESMRMATMEKEAEIRHKHDMMRIEAEMKGRAKVDRENKDIIKEQIKLKAEEDRKTRLESITTIGSVVGSGMTAFLNNWNMITAF</sequence>